<evidence type="ECO:0000313" key="10">
    <source>
        <dbReference type="EMBL" id="SLN26774.1"/>
    </source>
</evidence>
<feature type="binding site" evidence="8">
    <location>
        <position position="160"/>
    </location>
    <ligand>
        <name>Fe cation</name>
        <dbReference type="ChEBI" id="CHEBI:24875"/>
        <label>1</label>
    </ligand>
</feature>
<dbReference type="CDD" id="cd01042">
    <property type="entry name" value="DMQH"/>
    <property type="match status" value="1"/>
</dbReference>
<dbReference type="InterPro" id="IPR011566">
    <property type="entry name" value="Ubq_synth_Coq7"/>
</dbReference>
<dbReference type="SUPFAM" id="SSF47240">
    <property type="entry name" value="Ferritin-like"/>
    <property type="match status" value="1"/>
</dbReference>
<evidence type="ECO:0000256" key="8">
    <source>
        <dbReference type="HAMAP-Rule" id="MF_01658"/>
    </source>
</evidence>
<dbReference type="EC" id="1.14.99.60" evidence="8"/>
<reference evidence="10 11" key="1">
    <citation type="submission" date="2017-03" db="EMBL/GenBank/DDBJ databases">
        <authorList>
            <person name="Afonso C.L."/>
            <person name="Miller P.J."/>
            <person name="Scott M.A."/>
            <person name="Spackman E."/>
            <person name="Goraichik I."/>
            <person name="Dimitrov K.M."/>
            <person name="Suarez D.L."/>
            <person name="Swayne D.E."/>
        </authorList>
    </citation>
    <scope>NUCLEOTIDE SEQUENCE [LARGE SCALE GENOMIC DNA]</scope>
    <source>
        <strain evidence="10 11">CECT 7691</strain>
    </source>
</reference>
<keyword evidence="5 8" id="KW-0408">Iron</keyword>
<dbReference type="GO" id="GO:0005886">
    <property type="term" value="C:plasma membrane"/>
    <property type="evidence" value="ECO:0007669"/>
    <property type="project" value="UniProtKB-SubCell"/>
</dbReference>
<evidence type="ECO:0000256" key="4">
    <source>
        <dbReference type="ARBA" id="ARBA00023002"/>
    </source>
</evidence>
<dbReference type="OrthoDB" id="7559360at2"/>
<dbReference type="AlphaFoldDB" id="A0A1Y5S0E1"/>
<dbReference type="InParanoid" id="A0A1Y5S0E1"/>
<dbReference type="GO" id="GO:0008682">
    <property type="term" value="F:3-demethoxyubiquinol 3-hydroxylase activity"/>
    <property type="evidence" value="ECO:0007669"/>
    <property type="project" value="UniProtKB-EC"/>
</dbReference>
<dbReference type="PANTHER" id="PTHR11237">
    <property type="entry name" value="COENZYME Q10 BIOSYNTHESIS PROTEIN 7"/>
    <property type="match status" value="1"/>
</dbReference>
<comment type="pathway">
    <text evidence="1 8">Cofactor biosynthesis; ubiquinone biosynthesis.</text>
</comment>
<feature type="binding site" evidence="8">
    <location>
        <position position="79"/>
    </location>
    <ligand>
        <name>Fe cation</name>
        <dbReference type="ChEBI" id="CHEBI:24875"/>
        <label>1</label>
    </ligand>
</feature>
<keyword evidence="7 8" id="KW-0472">Membrane</keyword>
<keyword evidence="11" id="KW-1185">Reference proteome</keyword>
<feature type="binding site" evidence="8">
    <location>
        <position position="76"/>
    </location>
    <ligand>
        <name>Fe cation</name>
        <dbReference type="ChEBI" id="CHEBI:24875"/>
        <label>1</label>
    </ligand>
</feature>
<keyword evidence="2 8" id="KW-0831">Ubiquinone biosynthesis</keyword>
<feature type="region of interest" description="Disordered" evidence="9">
    <location>
        <begin position="1"/>
        <end position="32"/>
    </location>
</feature>
<dbReference type="Proteomes" id="UP000193200">
    <property type="component" value="Unassembled WGS sequence"/>
</dbReference>
<keyword evidence="3 8" id="KW-0479">Metal-binding</keyword>
<evidence type="ECO:0000256" key="6">
    <source>
        <dbReference type="ARBA" id="ARBA00023033"/>
    </source>
</evidence>
<feature type="binding site" evidence="8">
    <location>
        <position position="46"/>
    </location>
    <ligand>
        <name>Fe cation</name>
        <dbReference type="ChEBI" id="CHEBI:24875"/>
        <label>1</label>
    </ligand>
</feature>
<dbReference type="GO" id="GO:0006744">
    <property type="term" value="P:ubiquinone biosynthetic process"/>
    <property type="evidence" value="ECO:0007669"/>
    <property type="project" value="UniProtKB-UniRule"/>
</dbReference>
<feature type="compositionally biased region" description="Basic and acidic residues" evidence="9">
    <location>
        <begin position="1"/>
        <end position="12"/>
    </location>
</feature>
<proteinExistence type="inferred from homology"/>
<comment type="function">
    <text evidence="8">Catalyzes the hydroxylation of 2-nonaprenyl-3-methyl-6-methoxy-1,4-benzoquinol during ubiquinone biosynthesis.</text>
</comment>
<dbReference type="InterPro" id="IPR009078">
    <property type="entry name" value="Ferritin-like_SF"/>
</dbReference>
<dbReference type="Pfam" id="PF03232">
    <property type="entry name" value="COQ7"/>
    <property type="match status" value="1"/>
</dbReference>
<keyword evidence="4 8" id="KW-0560">Oxidoreductase</keyword>
<name>A0A1Y5S0E1_9PROT</name>
<feature type="binding site" evidence="8">
    <location>
        <position position="163"/>
    </location>
    <ligand>
        <name>Fe cation</name>
        <dbReference type="ChEBI" id="CHEBI:24875"/>
        <label>2</label>
    </ligand>
</feature>
<dbReference type="UniPathway" id="UPA00232"/>
<organism evidence="10 11">
    <name type="scientific">Oceanibacterium hippocampi</name>
    <dbReference type="NCBI Taxonomy" id="745714"/>
    <lineage>
        <taxon>Bacteria</taxon>
        <taxon>Pseudomonadati</taxon>
        <taxon>Pseudomonadota</taxon>
        <taxon>Alphaproteobacteria</taxon>
        <taxon>Sneathiellales</taxon>
        <taxon>Sneathiellaceae</taxon>
        <taxon>Oceanibacterium</taxon>
    </lineage>
</organism>
<comment type="subcellular location">
    <subcellularLocation>
        <location evidence="8">Cell membrane</location>
        <topology evidence="8">Peripheral membrane protein</topology>
    </subcellularLocation>
</comment>
<evidence type="ECO:0000256" key="2">
    <source>
        <dbReference type="ARBA" id="ARBA00022688"/>
    </source>
</evidence>
<evidence type="ECO:0000256" key="3">
    <source>
        <dbReference type="ARBA" id="ARBA00022723"/>
    </source>
</evidence>
<keyword evidence="6 8" id="KW-0503">Monooxygenase</keyword>
<feature type="binding site" evidence="8">
    <location>
        <position position="160"/>
    </location>
    <ligand>
        <name>Fe cation</name>
        <dbReference type="ChEBI" id="CHEBI:24875"/>
        <label>2</label>
    </ligand>
</feature>
<dbReference type="GO" id="GO:0046872">
    <property type="term" value="F:metal ion binding"/>
    <property type="evidence" value="ECO:0007669"/>
    <property type="project" value="UniProtKB-KW"/>
</dbReference>
<dbReference type="PANTHER" id="PTHR11237:SF4">
    <property type="entry name" value="5-DEMETHOXYUBIQUINONE HYDROXYLASE, MITOCHONDRIAL"/>
    <property type="match status" value="1"/>
</dbReference>
<evidence type="ECO:0000256" key="5">
    <source>
        <dbReference type="ARBA" id="ARBA00023004"/>
    </source>
</evidence>
<evidence type="ECO:0000256" key="1">
    <source>
        <dbReference type="ARBA" id="ARBA00004749"/>
    </source>
</evidence>
<dbReference type="RefSeq" id="WP_085882141.1">
    <property type="nucleotide sequence ID" value="NZ_FWFR01000001.1"/>
</dbReference>
<dbReference type="HAMAP" id="MF_01658">
    <property type="entry name" value="COQ7"/>
    <property type="match status" value="1"/>
</dbReference>
<keyword evidence="8" id="KW-1003">Cell membrane</keyword>
<gene>
    <name evidence="8 10" type="primary">coq7</name>
    <name evidence="10" type="ORF">OCH7691_00850</name>
</gene>
<protein>
    <recommendedName>
        <fullName evidence="8">3-demethoxyubiquinol 3-hydroxylase</fullName>
        <shortName evidence="8">DMQ hydroxylase</shortName>
        <ecNumber evidence="8">1.14.99.60</ecNumber>
    </recommendedName>
    <alternativeName>
        <fullName evidence="8">2-nonaprenyl-3-methyl-6-methoxy-1,4-benzoquinol hydroxylase</fullName>
    </alternativeName>
</protein>
<evidence type="ECO:0000256" key="7">
    <source>
        <dbReference type="ARBA" id="ARBA00023136"/>
    </source>
</evidence>
<feature type="binding site" evidence="8">
    <location>
        <position position="128"/>
    </location>
    <ligand>
        <name>Fe cation</name>
        <dbReference type="ChEBI" id="CHEBI:24875"/>
        <label>2</label>
    </ligand>
</feature>
<dbReference type="InterPro" id="IPR012347">
    <property type="entry name" value="Ferritin-like"/>
</dbReference>
<comment type="similarity">
    <text evidence="8">Belongs to the COQ7 family.</text>
</comment>
<accession>A0A1Y5S0E1</accession>
<comment type="cofactor">
    <cofactor evidence="8">
        <name>Fe cation</name>
        <dbReference type="ChEBI" id="CHEBI:24875"/>
    </cofactor>
    <text evidence="8">Binds 2 iron ions per subunit.</text>
</comment>
<dbReference type="Gene3D" id="1.20.1260.10">
    <property type="match status" value="1"/>
</dbReference>
<evidence type="ECO:0000256" key="9">
    <source>
        <dbReference type="SAM" id="MobiDB-lite"/>
    </source>
</evidence>
<sequence length="199" mass="21479">MTGTDDRTRRPAEIPAAARTGAGRQPGDPDPKEQVARMIRVDHAGEYGAARIYAGQIAVLGASECGETLRHMRDQEAVHLAAFETLIAERRVRPTALGPLWHLAGFALGAGTALLGKEAAMACTEAVEEVIDEHYRKQAESLGDDEKELRETIDGFRAEEIEHRDIARAEGAAEAPGYAPLTTAIKAGSRLAIWLSTRI</sequence>
<dbReference type="EMBL" id="FWFR01000001">
    <property type="protein sequence ID" value="SLN26774.1"/>
    <property type="molecule type" value="Genomic_DNA"/>
</dbReference>
<evidence type="ECO:0000313" key="11">
    <source>
        <dbReference type="Proteomes" id="UP000193200"/>
    </source>
</evidence>
<feature type="binding site" evidence="8">
    <location>
        <position position="76"/>
    </location>
    <ligand>
        <name>Fe cation</name>
        <dbReference type="ChEBI" id="CHEBI:24875"/>
        <label>2</label>
    </ligand>
</feature>
<comment type="catalytic activity">
    <reaction evidence="8">
        <text>a 5-methoxy-2-methyl-3-(all-trans-polyprenyl)benzene-1,4-diol + AH2 + O2 = a 3-demethylubiquinol + A + H2O</text>
        <dbReference type="Rhea" id="RHEA:50908"/>
        <dbReference type="Rhea" id="RHEA-COMP:10859"/>
        <dbReference type="Rhea" id="RHEA-COMP:10914"/>
        <dbReference type="ChEBI" id="CHEBI:13193"/>
        <dbReference type="ChEBI" id="CHEBI:15377"/>
        <dbReference type="ChEBI" id="CHEBI:15379"/>
        <dbReference type="ChEBI" id="CHEBI:17499"/>
        <dbReference type="ChEBI" id="CHEBI:84167"/>
        <dbReference type="ChEBI" id="CHEBI:84422"/>
        <dbReference type="EC" id="1.14.99.60"/>
    </reaction>
</comment>